<dbReference type="AlphaFoldDB" id="A0A8I6AVK8"/>
<feature type="chain" id="PRO_5045631955" description="Urokinase plasminogen activator surface receptor" evidence="12">
    <location>
        <begin position="25"/>
        <end position="369"/>
    </location>
</feature>
<dbReference type="CDD" id="cd23556">
    <property type="entry name" value="TFP_LU_ECD_uPAR_rpt1"/>
    <property type="match status" value="1"/>
</dbReference>
<evidence type="ECO:0000256" key="9">
    <source>
        <dbReference type="ARBA" id="ARBA00023170"/>
    </source>
</evidence>
<dbReference type="InterPro" id="IPR018363">
    <property type="entry name" value="CD59_antigen_CS"/>
</dbReference>
<keyword evidence="6" id="KW-0677">Repeat</keyword>
<dbReference type="Pfam" id="PF00021">
    <property type="entry name" value="UPAR_LY6"/>
    <property type="match status" value="3"/>
</dbReference>
<dbReference type="PROSITE" id="PS00983">
    <property type="entry name" value="LY6_UPAR"/>
    <property type="match status" value="2"/>
</dbReference>
<dbReference type="Proteomes" id="UP000002494">
    <property type="component" value="Chromosome 1"/>
</dbReference>
<keyword evidence="7" id="KW-0472">Membrane</keyword>
<reference evidence="14" key="3">
    <citation type="submission" date="2025-09" db="UniProtKB">
        <authorList>
            <consortium name="Ensembl"/>
        </authorList>
    </citation>
    <scope>IDENTIFICATION</scope>
    <source>
        <strain evidence="14">Brown Norway</strain>
    </source>
</reference>
<dbReference type="Ensembl" id="ENSRNOT00000108508.2">
    <property type="protein sequence ID" value="ENSRNOP00000096785.2"/>
    <property type="gene ID" value="ENSRNOG00000037931.7"/>
</dbReference>
<feature type="domain" description="UPAR/Ly6" evidence="13">
    <location>
        <begin position="214"/>
        <end position="293"/>
    </location>
</feature>
<evidence type="ECO:0000256" key="12">
    <source>
        <dbReference type="SAM" id="SignalP"/>
    </source>
</evidence>
<dbReference type="GO" id="GO:0005886">
    <property type="term" value="C:plasma membrane"/>
    <property type="evidence" value="ECO:0007669"/>
    <property type="project" value="UniProtKB-SubCell"/>
</dbReference>
<feature type="signal peptide" evidence="12">
    <location>
        <begin position="1"/>
        <end position="24"/>
    </location>
</feature>
<evidence type="ECO:0000256" key="4">
    <source>
        <dbReference type="ARBA" id="ARBA00022622"/>
    </source>
</evidence>
<keyword evidence="3" id="KW-1003">Cell membrane</keyword>
<dbReference type="GeneTree" id="ENSGT00940000153599"/>
<feature type="domain" description="UPAR/Ly6" evidence="13">
    <location>
        <begin position="118"/>
        <end position="207"/>
    </location>
</feature>
<keyword evidence="5 12" id="KW-0732">Signal</keyword>
<evidence type="ECO:0000256" key="2">
    <source>
        <dbReference type="ARBA" id="ARBA00019778"/>
    </source>
</evidence>
<evidence type="ECO:0000313" key="16">
    <source>
        <dbReference type="RGD" id="620597"/>
    </source>
</evidence>
<comment type="subcellular location">
    <subcellularLocation>
        <location evidence="1">Cell membrane</location>
        <topology evidence="1">Lipid-anchor</topology>
        <topology evidence="1">GPI-anchor</topology>
    </subcellularLocation>
</comment>
<evidence type="ECO:0000256" key="6">
    <source>
        <dbReference type="ARBA" id="ARBA00022737"/>
    </source>
</evidence>
<evidence type="ECO:0000256" key="7">
    <source>
        <dbReference type="ARBA" id="ARBA00023136"/>
    </source>
</evidence>
<dbReference type="PANTHER" id="PTHR10624:SF6">
    <property type="entry name" value="UROKINASE PLASMINOGEN ACTIVATOR SURFACE RECEPTOR"/>
    <property type="match status" value="1"/>
</dbReference>
<evidence type="ECO:0000313" key="14">
    <source>
        <dbReference type="Ensembl" id="ENSRNOP00000096785.2"/>
    </source>
</evidence>
<evidence type="ECO:0000256" key="10">
    <source>
        <dbReference type="ARBA" id="ARBA00023180"/>
    </source>
</evidence>
<evidence type="ECO:0000256" key="3">
    <source>
        <dbReference type="ARBA" id="ARBA00022475"/>
    </source>
</evidence>
<keyword evidence="15" id="KW-1185">Reference proteome</keyword>
<evidence type="ECO:0000256" key="11">
    <source>
        <dbReference type="ARBA" id="ARBA00023288"/>
    </source>
</evidence>
<dbReference type="GO" id="GO:0098552">
    <property type="term" value="C:side of membrane"/>
    <property type="evidence" value="ECO:0007669"/>
    <property type="project" value="UniProtKB-KW"/>
</dbReference>
<keyword evidence="8" id="KW-1015">Disulfide bond</keyword>
<accession>A0A8I6AVK8</accession>
<evidence type="ECO:0000256" key="5">
    <source>
        <dbReference type="ARBA" id="ARBA00022729"/>
    </source>
</evidence>
<dbReference type="SMART" id="SM00134">
    <property type="entry name" value="LU"/>
    <property type="match status" value="3"/>
</dbReference>
<reference evidence="14" key="2">
    <citation type="submission" date="2025-08" db="UniProtKB">
        <authorList>
            <consortium name="Ensembl"/>
        </authorList>
    </citation>
    <scope>IDENTIFICATION</scope>
    <source>
        <strain evidence="14">Brown Norway</strain>
    </source>
</reference>
<dbReference type="InterPro" id="IPR045860">
    <property type="entry name" value="Snake_toxin-like_sf"/>
</dbReference>
<feature type="domain" description="UPAR/Ly6" evidence="13">
    <location>
        <begin position="25"/>
        <end position="113"/>
    </location>
</feature>
<dbReference type="SUPFAM" id="SSF57302">
    <property type="entry name" value="Snake toxin-like"/>
    <property type="match status" value="3"/>
</dbReference>
<keyword evidence="11" id="KW-0449">Lipoprotein</keyword>
<keyword evidence="10" id="KW-0325">Glycoprotein</keyword>
<sequence>MGLLRRRLLLLVVVVTTCVPASQGLRCIQCESNQDCLVEECALGQDLCRTTVLREWEDAEELEVVTRGCAHKEKTNRTMSYRMGSVIVSLTETVCATNLCNRPRPGARGRPFPRGRYLECASCTSLDQSCERGREQSLQCRYPTEHCIEVVTLQSTERSVKDEPYTKGCGSLPGCPGTAGFHSNQTFHFLKCCNFTQCNGGPVLDLQSLPPNGFQCYSCEGNSTFGCSYEETSLIDCRGPMNQCLEATGLDGSHSLAKGSTSSAHGSPLLGAREDHPILQFSRSTAHSMGSQETDPVGGILPQVRRSNWRKSQESSHHLECSHWQARLFPHNLYESCGQDCTQLKMVERKKEIDFSHVKSSCGAREFLS</sequence>
<evidence type="ECO:0000256" key="1">
    <source>
        <dbReference type="ARBA" id="ARBA00004609"/>
    </source>
</evidence>
<dbReference type="CDD" id="cd23557">
    <property type="entry name" value="TFP_LU_ECD_uPAR_rpt2"/>
    <property type="match status" value="1"/>
</dbReference>
<dbReference type="InterPro" id="IPR016054">
    <property type="entry name" value="LY6_UPA_recep-like"/>
</dbReference>
<organism evidence="14 15">
    <name type="scientific">Rattus norvegicus</name>
    <name type="common">Rat</name>
    <dbReference type="NCBI Taxonomy" id="10116"/>
    <lineage>
        <taxon>Eukaryota</taxon>
        <taxon>Metazoa</taxon>
        <taxon>Chordata</taxon>
        <taxon>Craniata</taxon>
        <taxon>Vertebrata</taxon>
        <taxon>Euteleostomi</taxon>
        <taxon>Mammalia</taxon>
        <taxon>Eutheria</taxon>
        <taxon>Euarchontoglires</taxon>
        <taxon>Glires</taxon>
        <taxon>Rodentia</taxon>
        <taxon>Myomorpha</taxon>
        <taxon>Muroidea</taxon>
        <taxon>Muridae</taxon>
        <taxon>Murinae</taxon>
        <taxon>Rattus</taxon>
    </lineage>
</organism>
<dbReference type="PANTHER" id="PTHR10624">
    <property type="entry name" value="UROKINASE PLASMINOGEN ACTIVATOR SURFACE RECEPTOR-RELATED"/>
    <property type="match status" value="1"/>
</dbReference>
<dbReference type="RGD" id="620597">
    <property type="gene designation" value="Plaur"/>
</dbReference>
<proteinExistence type="predicted"/>
<gene>
    <name evidence="14 16" type="primary">Plaur</name>
</gene>
<keyword evidence="4" id="KW-0336">GPI-anchor</keyword>
<name>A0A8I6AVK8_RAT</name>
<reference evidence="14" key="1">
    <citation type="submission" date="2024-01" db="EMBL/GenBank/DDBJ databases">
        <title>GRCr8: a new rat reference genome assembly contstructed from accurate long reads and long range scaffolding.</title>
        <authorList>
            <person name="Doris P.A."/>
            <person name="Kalbfleisch T."/>
            <person name="Li K."/>
            <person name="Howe K."/>
            <person name="Wood J."/>
        </authorList>
    </citation>
    <scope>NUCLEOTIDE SEQUENCE [LARGE SCALE GENOMIC DNA]</scope>
    <source>
        <strain evidence="14">Brown Norway</strain>
    </source>
</reference>
<evidence type="ECO:0000259" key="13">
    <source>
        <dbReference type="SMART" id="SM00134"/>
    </source>
</evidence>
<keyword evidence="9" id="KW-0675">Receptor</keyword>
<protein>
    <recommendedName>
        <fullName evidence="2">Urokinase plasminogen activator surface receptor</fullName>
    </recommendedName>
</protein>
<dbReference type="Gene3D" id="2.10.60.10">
    <property type="entry name" value="CD59"/>
    <property type="match status" value="3"/>
</dbReference>
<evidence type="ECO:0000313" key="15">
    <source>
        <dbReference type="Proteomes" id="UP000002494"/>
    </source>
</evidence>
<evidence type="ECO:0000256" key="8">
    <source>
        <dbReference type="ARBA" id="ARBA00023157"/>
    </source>
</evidence>